<keyword evidence="5" id="KW-1133">Transmembrane helix</keyword>
<evidence type="ECO:0000256" key="4">
    <source>
        <dbReference type="PROSITE-ProRule" id="PRU01343"/>
    </source>
</evidence>
<keyword evidence="5" id="KW-0472">Membrane</keyword>
<keyword evidence="8" id="KW-1185">Reference proteome</keyword>
<keyword evidence="5" id="KW-0812">Transmembrane</keyword>
<sequence length="183" mass="20041">MASSSHSTPCGAPHPASPSLDPYRDQAGFLPLVPCHKCGTVFIGRVSQKPGSKGKRFYKCPLLEHTDFACGVYYFKEQYINYLVAKGVLPRACSQVRVQGAMALEVMREGNDKEKACQGFDGCQDLLETAVIHLQGSEALLKSVLESNKKLLTNMNKIGERLLVVGDVMVFILVLVLLVLLVK</sequence>
<evidence type="ECO:0000256" key="1">
    <source>
        <dbReference type="ARBA" id="ARBA00022723"/>
    </source>
</evidence>
<evidence type="ECO:0000256" key="2">
    <source>
        <dbReference type="ARBA" id="ARBA00022771"/>
    </source>
</evidence>
<dbReference type="Proteomes" id="UP000604825">
    <property type="component" value="Unassembled WGS sequence"/>
</dbReference>
<accession>A0A811NQ96</accession>
<keyword evidence="1" id="KW-0479">Metal-binding</keyword>
<protein>
    <recommendedName>
        <fullName evidence="6">GRF-type domain-containing protein</fullName>
    </recommendedName>
</protein>
<evidence type="ECO:0000313" key="7">
    <source>
        <dbReference type="EMBL" id="CAD6229068.1"/>
    </source>
</evidence>
<dbReference type="AlphaFoldDB" id="A0A811NQ96"/>
<organism evidence="7 8">
    <name type="scientific">Miscanthus lutarioriparius</name>
    <dbReference type="NCBI Taxonomy" id="422564"/>
    <lineage>
        <taxon>Eukaryota</taxon>
        <taxon>Viridiplantae</taxon>
        <taxon>Streptophyta</taxon>
        <taxon>Embryophyta</taxon>
        <taxon>Tracheophyta</taxon>
        <taxon>Spermatophyta</taxon>
        <taxon>Magnoliopsida</taxon>
        <taxon>Liliopsida</taxon>
        <taxon>Poales</taxon>
        <taxon>Poaceae</taxon>
        <taxon>PACMAD clade</taxon>
        <taxon>Panicoideae</taxon>
        <taxon>Andropogonodae</taxon>
        <taxon>Andropogoneae</taxon>
        <taxon>Saccharinae</taxon>
        <taxon>Miscanthus</taxon>
    </lineage>
</organism>
<gene>
    <name evidence="7" type="ORF">NCGR_LOCUS19699</name>
</gene>
<proteinExistence type="predicted"/>
<dbReference type="InterPro" id="IPR010666">
    <property type="entry name" value="Znf_GRF"/>
</dbReference>
<keyword evidence="2 4" id="KW-0863">Zinc-finger</keyword>
<evidence type="ECO:0000256" key="5">
    <source>
        <dbReference type="SAM" id="Phobius"/>
    </source>
</evidence>
<comment type="caution">
    <text evidence="7">The sequence shown here is derived from an EMBL/GenBank/DDBJ whole genome shotgun (WGS) entry which is preliminary data.</text>
</comment>
<feature type="domain" description="GRF-type" evidence="6">
    <location>
        <begin position="35"/>
        <end position="79"/>
    </location>
</feature>
<evidence type="ECO:0000313" key="8">
    <source>
        <dbReference type="Proteomes" id="UP000604825"/>
    </source>
</evidence>
<feature type="transmembrane region" description="Helical" evidence="5">
    <location>
        <begin position="162"/>
        <end position="182"/>
    </location>
</feature>
<evidence type="ECO:0000259" key="6">
    <source>
        <dbReference type="PROSITE" id="PS51999"/>
    </source>
</evidence>
<dbReference type="PROSITE" id="PS51999">
    <property type="entry name" value="ZF_GRF"/>
    <property type="match status" value="1"/>
</dbReference>
<dbReference type="EMBL" id="CAJGYO010000005">
    <property type="protein sequence ID" value="CAD6229068.1"/>
    <property type="molecule type" value="Genomic_DNA"/>
</dbReference>
<keyword evidence="3" id="KW-0862">Zinc</keyword>
<name>A0A811NQ96_9POAL</name>
<dbReference type="GO" id="GO:0008270">
    <property type="term" value="F:zinc ion binding"/>
    <property type="evidence" value="ECO:0007669"/>
    <property type="project" value="UniProtKB-KW"/>
</dbReference>
<evidence type="ECO:0000256" key="3">
    <source>
        <dbReference type="ARBA" id="ARBA00022833"/>
    </source>
</evidence>
<reference evidence="7" key="1">
    <citation type="submission" date="2020-10" db="EMBL/GenBank/DDBJ databases">
        <authorList>
            <person name="Han B."/>
            <person name="Lu T."/>
            <person name="Zhao Q."/>
            <person name="Huang X."/>
            <person name="Zhao Y."/>
        </authorList>
    </citation>
    <scope>NUCLEOTIDE SEQUENCE</scope>
</reference>